<evidence type="ECO:0000313" key="8">
    <source>
        <dbReference type="Proteomes" id="UP001081438"/>
    </source>
</evidence>
<evidence type="ECO:0000313" key="7">
    <source>
        <dbReference type="EMBL" id="MCY1594026.1"/>
    </source>
</evidence>
<evidence type="ECO:0000256" key="1">
    <source>
        <dbReference type="ARBA" id="ARBA00005791"/>
    </source>
</evidence>
<evidence type="ECO:0000256" key="4">
    <source>
        <dbReference type="ARBA" id="ARBA00023157"/>
    </source>
</evidence>
<dbReference type="SUPFAM" id="SSF52833">
    <property type="entry name" value="Thioredoxin-like"/>
    <property type="match status" value="1"/>
</dbReference>
<dbReference type="GO" id="GO:0016491">
    <property type="term" value="F:oxidoreductase activity"/>
    <property type="evidence" value="ECO:0007669"/>
    <property type="project" value="UniProtKB-KW"/>
</dbReference>
<proteinExistence type="inferred from homology"/>
<dbReference type="EMBL" id="JANSKX010000007">
    <property type="protein sequence ID" value="MCY1594026.1"/>
    <property type="molecule type" value="Genomic_DNA"/>
</dbReference>
<comment type="caution">
    <text evidence="7">The sequence shown here is derived from an EMBL/GenBank/DDBJ whole genome shotgun (WGS) entry which is preliminary data.</text>
</comment>
<dbReference type="RefSeq" id="WP_107508659.1">
    <property type="nucleotide sequence ID" value="NZ_JANSKX010000007.1"/>
</dbReference>
<feature type="non-terminal residue" evidence="7">
    <location>
        <position position="189"/>
    </location>
</feature>
<dbReference type="AlphaFoldDB" id="A0A9Q4H476"/>
<name>A0A9Q4H476_9STAP</name>
<evidence type="ECO:0000259" key="6">
    <source>
        <dbReference type="Pfam" id="PF13462"/>
    </source>
</evidence>
<accession>A0A9Q4H476</accession>
<reference evidence="7" key="1">
    <citation type="journal article" date="2022" name="Int. J. Mol. Sci.">
        <title>Phenotypic and genotypic virulence characterisation of Staphylococcus pettenkoferi strains isolated from human bloodstream and diabetic foot infections.</title>
        <authorList>
            <person name="Magnan C."/>
        </authorList>
    </citation>
    <scope>NUCLEOTIDE SEQUENCE</scope>
    <source>
        <strain evidence="7">NSP020P</strain>
    </source>
</reference>
<dbReference type="InterPro" id="IPR036249">
    <property type="entry name" value="Thioredoxin-like_sf"/>
</dbReference>
<evidence type="ECO:0000256" key="5">
    <source>
        <dbReference type="ARBA" id="ARBA00023284"/>
    </source>
</evidence>
<sequence>MKKLLLFVFVAVGIIILYSCNQYKEKPKSTITIYQDYKCPHCKQLEDKIIPKLNQEYVKKDKAKFNFINVAFLGEDSIKGARAGHAVQNIAPDKYLDFQKLIFSQQANKFTYELIDKQIDKLELSDNKKRKIKKDYKTKNSESWKDVKEDQKIAKKNNIKEVPSVYINGKKLKNVHSYSEYDEYIKEQD</sequence>
<gene>
    <name evidence="7" type="ORF">NW112_02100</name>
</gene>
<dbReference type="InterPro" id="IPR012336">
    <property type="entry name" value="Thioredoxin-like_fold"/>
</dbReference>
<keyword evidence="2" id="KW-0732">Signal</keyword>
<dbReference type="Proteomes" id="UP001081438">
    <property type="component" value="Unassembled WGS sequence"/>
</dbReference>
<evidence type="ECO:0000256" key="3">
    <source>
        <dbReference type="ARBA" id="ARBA00023002"/>
    </source>
</evidence>
<protein>
    <submittedName>
        <fullName evidence="7">DsbA family protein</fullName>
    </submittedName>
</protein>
<keyword evidence="3" id="KW-0560">Oxidoreductase</keyword>
<organism evidence="7 8">
    <name type="scientific">Staphylococcus pettenkoferi</name>
    <dbReference type="NCBI Taxonomy" id="170573"/>
    <lineage>
        <taxon>Bacteria</taxon>
        <taxon>Bacillati</taxon>
        <taxon>Bacillota</taxon>
        <taxon>Bacilli</taxon>
        <taxon>Bacillales</taxon>
        <taxon>Staphylococcaceae</taxon>
        <taxon>Staphylococcus</taxon>
    </lineage>
</organism>
<dbReference type="PANTHER" id="PTHR13887:SF14">
    <property type="entry name" value="DISULFIDE BOND FORMATION PROTEIN D"/>
    <property type="match status" value="1"/>
</dbReference>
<dbReference type="PANTHER" id="PTHR13887">
    <property type="entry name" value="GLUTATHIONE S-TRANSFERASE KAPPA"/>
    <property type="match status" value="1"/>
</dbReference>
<keyword evidence="5" id="KW-0676">Redox-active center</keyword>
<dbReference type="Gene3D" id="3.40.30.10">
    <property type="entry name" value="Glutaredoxin"/>
    <property type="match status" value="1"/>
</dbReference>
<dbReference type="PROSITE" id="PS51257">
    <property type="entry name" value="PROKAR_LIPOPROTEIN"/>
    <property type="match status" value="1"/>
</dbReference>
<keyword evidence="4" id="KW-1015">Disulfide bond</keyword>
<dbReference type="Pfam" id="PF13462">
    <property type="entry name" value="Thioredoxin_4"/>
    <property type="match status" value="1"/>
</dbReference>
<evidence type="ECO:0000256" key="2">
    <source>
        <dbReference type="ARBA" id="ARBA00022729"/>
    </source>
</evidence>
<feature type="domain" description="Thioredoxin-like fold" evidence="6">
    <location>
        <begin position="25"/>
        <end position="186"/>
    </location>
</feature>
<comment type="similarity">
    <text evidence="1">Belongs to the thioredoxin family. DsbA subfamily.</text>
</comment>